<dbReference type="AlphaFoldDB" id="A0A8X8VXZ7"/>
<keyword evidence="2" id="KW-1185">Reference proteome</keyword>
<sequence length="119" mass="13095">MIIRAPEIPLYVIFSDLSNLLTYPISLLRNGATISIQAFTGIAMGALTYSFVQTLDQAKSVSYGHLMLALRNRIGAVQQALGLNRYDYKPIQLANLDFGKGKKVPVFLQKGCLFSHAFG</sequence>
<organism evidence="1">
    <name type="scientific">Salvia splendens</name>
    <name type="common">Scarlet sage</name>
    <dbReference type="NCBI Taxonomy" id="180675"/>
    <lineage>
        <taxon>Eukaryota</taxon>
        <taxon>Viridiplantae</taxon>
        <taxon>Streptophyta</taxon>
        <taxon>Embryophyta</taxon>
        <taxon>Tracheophyta</taxon>
        <taxon>Spermatophyta</taxon>
        <taxon>Magnoliopsida</taxon>
        <taxon>eudicotyledons</taxon>
        <taxon>Gunneridae</taxon>
        <taxon>Pentapetalae</taxon>
        <taxon>asterids</taxon>
        <taxon>lamiids</taxon>
        <taxon>Lamiales</taxon>
        <taxon>Lamiaceae</taxon>
        <taxon>Nepetoideae</taxon>
        <taxon>Mentheae</taxon>
        <taxon>Salviinae</taxon>
        <taxon>Salvia</taxon>
        <taxon>Salvia subgen. Calosphace</taxon>
        <taxon>core Calosphace</taxon>
    </lineage>
</organism>
<reference evidence="1" key="2">
    <citation type="submission" date="2020-08" db="EMBL/GenBank/DDBJ databases">
        <title>Plant Genome Project.</title>
        <authorList>
            <person name="Zhang R.-G."/>
        </authorList>
    </citation>
    <scope>NUCLEOTIDE SEQUENCE</scope>
    <source>
        <strain evidence="1">Huo1</strain>
        <tissue evidence="1">Leaf</tissue>
    </source>
</reference>
<name>A0A8X8VXZ7_SALSN</name>
<proteinExistence type="predicted"/>
<protein>
    <submittedName>
        <fullName evidence="1">Uncharacterized protein</fullName>
    </submittedName>
</protein>
<dbReference type="Proteomes" id="UP000298416">
    <property type="component" value="Unassembled WGS sequence"/>
</dbReference>
<accession>A0A8X8VXZ7</accession>
<comment type="caution">
    <text evidence="1">The sequence shown here is derived from an EMBL/GenBank/DDBJ whole genome shotgun (WGS) entry which is preliminary data.</text>
</comment>
<gene>
    <name evidence="1" type="ORF">SASPL_155648</name>
</gene>
<evidence type="ECO:0000313" key="1">
    <source>
        <dbReference type="EMBL" id="KAG6384532.1"/>
    </source>
</evidence>
<evidence type="ECO:0000313" key="2">
    <source>
        <dbReference type="Proteomes" id="UP000298416"/>
    </source>
</evidence>
<reference evidence="1" key="1">
    <citation type="submission" date="2018-01" db="EMBL/GenBank/DDBJ databases">
        <authorList>
            <person name="Mao J.F."/>
        </authorList>
    </citation>
    <scope>NUCLEOTIDE SEQUENCE</scope>
    <source>
        <strain evidence="1">Huo1</strain>
        <tissue evidence="1">Leaf</tissue>
    </source>
</reference>
<dbReference type="EMBL" id="PNBA02000075">
    <property type="protein sequence ID" value="KAG6384532.1"/>
    <property type="molecule type" value="Genomic_DNA"/>
</dbReference>